<dbReference type="Proteomes" id="UP000004956">
    <property type="component" value="Unassembled WGS sequence"/>
</dbReference>
<sequence length="99" mass="11196">MVRQPRDLEAEVDFALLRQGFPLLRREESGERRLHPDGVQRGRRDRAELSGGADHRRVRFGQKQVGPLRVAKEAQKLAERGEGGARRQGEGLAKKAEED</sequence>
<evidence type="ECO:0000313" key="3">
    <source>
        <dbReference type="Proteomes" id="UP000004956"/>
    </source>
</evidence>
<organism evidence="2 3">
    <name type="scientific">Sutterella parvirubra YIT 11816</name>
    <dbReference type="NCBI Taxonomy" id="762967"/>
    <lineage>
        <taxon>Bacteria</taxon>
        <taxon>Pseudomonadati</taxon>
        <taxon>Pseudomonadota</taxon>
        <taxon>Betaproteobacteria</taxon>
        <taxon>Burkholderiales</taxon>
        <taxon>Sutterellaceae</taxon>
        <taxon>Sutterella</taxon>
    </lineage>
</organism>
<keyword evidence="3" id="KW-1185">Reference proteome</keyword>
<feature type="region of interest" description="Disordered" evidence="1">
    <location>
        <begin position="26"/>
        <end position="99"/>
    </location>
</feature>
<comment type="caution">
    <text evidence="2">The sequence shown here is derived from an EMBL/GenBank/DDBJ whole genome shotgun (WGS) entry which is preliminary data.</text>
</comment>
<feature type="compositionally biased region" description="Basic and acidic residues" evidence="1">
    <location>
        <begin position="70"/>
        <end position="99"/>
    </location>
</feature>
<dbReference type="STRING" id="762967.HMPREF9440_02110"/>
<reference evidence="2 3" key="1">
    <citation type="submission" date="2011-11" db="EMBL/GenBank/DDBJ databases">
        <authorList>
            <person name="Weinstock G."/>
            <person name="Sodergren E."/>
            <person name="Clifton S."/>
            <person name="Fulton L."/>
            <person name="Fulton B."/>
            <person name="Courtney L."/>
            <person name="Fronick C."/>
            <person name="Harrison M."/>
            <person name="Strong C."/>
            <person name="Farmer C."/>
            <person name="Delahaunty K."/>
            <person name="Markovic C."/>
            <person name="Hall O."/>
            <person name="Minx P."/>
            <person name="Tomlinson C."/>
            <person name="Mitreva M."/>
            <person name="Hou S."/>
            <person name="Chen J."/>
            <person name="Wollam A."/>
            <person name="Pepin K.H."/>
            <person name="Johnson M."/>
            <person name="Bhonagiri V."/>
            <person name="Zhang X."/>
            <person name="Suruliraj S."/>
            <person name="Warren W."/>
            <person name="Chinwalla A."/>
            <person name="Mardis E.R."/>
            <person name="Wilson R.K."/>
        </authorList>
    </citation>
    <scope>NUCLEOTIDE SEQUENCE [LARGE SCALE GENOMIC DNA]</scope>
    <source>
        <strain evidence="2 3">YIT 11816</strain>
    </source>
</reference>
<evidence type="ECO:0000256" key="1">
    <source>
        <dbReference type="SAM" id="MobiDB-lite"/>
    </source>
</evidence>
<dbReference type="EMBL" id="AFBQ01000317">
    <property type="protein sequence ID" value="EHY30531.1"/>
    <property type="molecule type" value="Genomic_DNA"/>
</dbReference>
<protein>
    <submittedName>
        <fullName evidence="2">Uncharacterized protein</fullName>
    </submittedName>
</protein>
<name>H3KH69_9BURK</name>
<accession>H3KH69</accession>
<feature type="compositionally biased region" description="Basic and acidic residues" evidence="1">
    <location>
        <begin position="26"/>
        <end position="48"/>
    </location>
</feature>
<evidence type="ECO:0000313" key="2">
    <source>
        <dbReference type="EMBL" id="EHY30531.1"/>
    </source>
</evidence>
<gene>
    <name evidence="2" type="ORF">HMPREF9440_02110</name>
</gene>
<dbReference type="HOGENOM" id="CLU_2319078_0_0_4"/>
<proteinExistence type="predicted"/>
<dbReference type="AlphaFoldDB" id="H3KH69"/>